<feature type="transmembrane region" description="Helical" evidence="5">
    <location>
        <begin position="42"/>
        <end position="60"/>
    </location>
</feature>
<organism evidence="7 8">
    <name type="scientific">Microterricola viridarii</name>
    <dbReference type="NCBI Taxonomy" id="412690"/>
    <lineage>
        <taxon>Bacteria</taxon>
        <taxon>Bacillati</taxon>
        <taxon>Actinomycetota</taxon>
        <taxon>Actinomycetes</taxon>
        <taxon>Micrococcales</taxon>
        <taxon>Microbacteriaceae</taxon>
        <taxon>Microterricola</taxon>
    </lineage>
</organism>
<feature type="transmembrane region" description="Helical" evidence="5">
    <location>
        <begin position="12"/>
        <end position="36"/>
    </location>
</feature>
<evidence type="ECO:0000256" key="3">
    <source>
        <dbReference type="ARBA" id="ARBA00022989"/>
    </source>
</evidence>
<name>A0A109QWP3_9MICO</name>
<dbReference type="KEGG" id="mvd:AWU67_05865"/>
<gene>
    <name evidence="7" type="ORF">AWU67_05865</name>
</gene>
<evidence type="ECO:0000256" key="1">
    <source>
        <dbReference type="ARBA" id="ARBA00004141"/>
    </source>
</evidence>
<feature type="transmembrane region" description="Helical" evidence="5">
    <location>
        <begin position="67"/>
        <end position="84"/>
    </location>
</feature>
<evidence type="ECO:0000259" key="6">
    <source>
        <dbReference type="Pfam" id="PF13515"/>
    </source>
</evidence>
<dbReference type="GO" id="GO:0016020">
    <property type="term" value="C:membrane"/>
    <property type="evidence" value="ECO:0007669"/>
    <property type="project" value="UniProtKB-SubCell"/>
</dbReference>
<reference evidence="8" key="2">
    <citation type="submission" date="2016-01" db="EMBL/GenBank/DDBJ databases">
        <title>First complete genome sequence of a species in the genus Microterricola, an extremophilic cold active enzyme producing strain ERGS5:02 isolated from Sikkim Himalaya.</title>
        <authorList>
            <person name="Kumar R."/>
            <person name="Singh D."/>
            <person name="Swarnkar M.K."/>
        </authorList>
    </citation>
    <scope>NUCLEOTIDE SEQUENCE [LARGE SCALE GENOMIC DNA]</scope>
    <source>
        <strain evidence="8">ERGS5:02</strain>
    </source>
</reference>
<evidence type="ECO:0000256" key="5">
    <source>
        <dbReference type="SAM" id="Phobius"/>
    </source>
</evidence>
<dbReference type="OrthoDB" id="5176502at2"/>
<proteinExistence type="predicted"/>
<feature type="transmembrane region" description="Helical" evidence="5">
    <location>
        <begin position="115"/>
        <end position="134"/>
    </location>
</feature>
<dbReference type="InterPro" id="IPR049453">
    <property type="entry name" value="Memb_transporter_dom"/>
</dbReference>
<evidence type="ECO:0000256" key="2">
    <source>
        <dbReference type="ARBA" id="ARBA00022692"/>
    </source>
</evidence>
<keyword evidence="8" id="KW-1185">Reference proteome</keyword>
<feature type="transmembrane region" description="Helical" evidence="5">
    <location>
        <begin position="140"/>
        <end position="160"/>
    </location>
</feature>
<protein>
    <recommendedName>
        <fullName evidence="6">Integral membrane bound transporter domain-containing protein</fullName>
    </recommendedName>
</protein>
<accession>A0A109QWP3</accession>
<feature type="domain" description="Integral membrane bound transporter" evidence="6">
    <location>
        <begin position="27"/>
        <end position="150"/>
    </location>
</feature>
<evidence type="ECO:0000313" key="8">
    <source>
        <dbReference type="Proteomes" id="UP000058305"/>
    </source>
</evidence>
<keyword evidence="4 5" id="KW-0472">Membrane</keyword>
<evidence type="ECO:0000313" key="7">
    <source>
        <dbReference type="EMBL" id="AMB58459.1"/>
    </source>
</evidence>
<sequence length="344" mass="37074">MRMTSRIQASSRLPLLQVTKVAFASVLAWVIAQFLLPTDLPIFAAIAALLVVQPSVNQTLGRAIERSVGVIAGVIVATVIAQLFGGSEWIILTTIVVSIFIGWALRLTPASANQIPISAMLVLALGTTTPGYAAERIIETLIGATVGFIVAISIAPPVLLTPAQESVTALGRELAATIERLAGALEEPMRPAQLEELLLNARLLRPMQAKASDAVTQGRESLAFNPRRSRFGGAVEAEAALLARLSPLVNRVLGMTRAVRDHYDDSLREEPTVHAIAVELRRAAHDLRLLFEPDDVTAEQAEQEPEPLALTAPLVIATPHPEHWILIGSLLEDLRRVREEIVGD</sequence>
<dbReference type="Proteomes" id="UP000058305">
    <property type="component" value="Chromosome"/>
</dbReference>
<keyword evidence="3 5" id="KW-1133">Transmembrane helix</keyword>
<reference evidence="7 8" key="1">
    <citation type="journal article" date="2016" name="J. Biotechnol.">
        <title>First complete genome sequence of a species in the genus Microterricola, an extremophilic cold active enzyme producing bacterial strain ERGS5:02 isolated from Sikkim Himalaya.</title>
        <authorList>
            <person name="Himanshu"/>
            <person name="Swarnkar M.K."/>
            <person name="Singh D."/>
            <person name="Kumar R."/>
        </authorList>
    </citation>
    <scope>NUCLEOTIDE SEQUENCE [LARGE SCALE GENOMIC DNA]</scope>
    <source>
        <strain evidence="7 8">ERGS5:02</strain>
    </source>
</reference>
<comment type="subcellular location">
    <subcellularLocation>
        <location evidence="1">Membrane</location>
        <topology evidence="1">Multi-pass membrane protein</topology>
    </subcellularLocation>
</comment>
<keyword evidence="2 5" id="KW-0812">Transmembrane</keyword>
<dbReference type="AlphaFoldDB" id="A0A109QWP3"/>
<dbReference type="Pfam" id="PF13515">
    <property type="entry name" value="FUSC_2"/>
    <property type="match status" value="1"/>
</dbReference>
<dbReference type="EMBL" id="CP014145">
    <property type="protein sequence ID" value="AMB58459.1"/>
    <property type="molecule type" value="Genomic_DNA"/>
</dbReference>
<evidence type="ECO:0000256" key="4">
    <source>
        <dbReference type="ARBA" id="ARBA00023136"/>
    </source>
</evidence>